<sequence>MDPSEKVVVVFSDQPAPGPIQYLQAKPTSGTERRAEVTRANILSRVERRNHKLATRVQALDKPRAPGPQGQWEKGSETETRTKLVQMCEFGMHSLLVKAVELLSSSKLTSRCGHEVRLDQSARLDWAESWLVGAVMI</sequence>
<proteinExistence type="predicted"/>
<evidence type="ECO:0000313" key="1">
    <source>
        <dbReference type="EMBL" id="QBZ59879.1"/>
    </source>
</evidence>
<reference evidence="1 2" key="1">
    <citation type="journal article" date="2019" name="Mol. Biol. Evol.">
        <title>Blast fungal genomes show frequent chromosomal changes, gene gains and losses, and effector gene turnover.</title>
        <authorList>
            <person name="Gomez Luciano L.B."/>
            <person name="Jason Tsai I."/>
            <person name="Chuma I."/>
            <person name="Tosa Y."/>
            <person name="Chen Y.H."/>
            <person name="Li J.Y."/>
            <person name="Li M.Y."/>
            <person name="Jade Lu M.Y."/>
            <person name="Nakayashiki H."/>
            <person name="Li W.H."/>
        </authorList>
    </citation>
    <scope>NUCLEOTIDE SEQUENCE [LARGE SCALE GENOMIC DNA]</scope>
    <source>
        <strain evidence="1">MZ5-1-6</strain>
    </source>
</reference>
<accession>A0A4P7NBA2</accession>
<name>A0A4P7NBA2_PYROR</name>
<protein>
    <submittedName>
        <fullName evidence="1">Uncharacterized protein</fullName>
    </submittedName>
</protein>
<organism evidence="1 2">
    <name type="scientific">Pyricularia oryzae</name>
    <name type="common">Rice blast fungus</name>
    <name type="synonym">Magnaporthe oryzae</name>
    <dbReference type="NCBI Taxonomy" id="318829"/>
    <lineage>
        <taxon>Eukaryota</taxon>
        <taxon>Fungi</taxon>
        <taxon>Dikarya</taxon>
        <taxon>Ascomycota</taxon>
        <taxon>Pezizomycotina</taxon>
        <taxon>Sordariomycetes</taxon>
        <taxon>Sordariomycetidae</taxon>
        <taxon>Magnaporthales</taxon>
        <taxon>Pyriculariaceae</taxon>
        <taxon>Pyricularia</taxon>
    </lineage>
</organism>
<evidence type="ECO:0000313" key="2">
    <source>
        <dbReference type="Proteomes" id="UP000294847"/>
    </source>
</evidence>
<dbReference type="EMBL" id="CP034206">
    <property type="protein sequence ID" value="QBZ59879.1"/>
    <property type="molecule type" value="Genomic_DNA"/>
</dbReference>
<dbReference type="AlphaFoldDB" id="A0A4P7NBA2"/>
<gene>
    <name evidence="1" type="ORF">PoMZ_04845</name>
</gene>
<dbReference type="Proteomes" id="UP000294847">
    <property type="component" value="Chromosome 3"/>
</dbReference>